<name>A0A0D9VTD5_9ORYZ</name>
<dbReference type="GO" id="GO:0004190">
    <property type="term" value="F:aspartic-type endopeptidase activity"/>
    <property type="evidence" value="ECO:0007669"/>
    <property type="project" value="UniProtKB-KW"/>
</dbReference>
<dbReference type="InterPro" id="IPR021109">
    <property type="entry name" value="Peptidase_aspartic_dom_sf"/>
</dbReference>
<evidence type="ECO:0000256" key="1">
    <source>
        <dbReference type="ARBA" id="ARBA00007447"/>
    </source>
</evidence>
<protein>
    <recommendedName>
        <fullName evidence="8">Peptidase A1 domain-containing protein</fullName>
    </recommendedName>
</protein>
<sequence length="448" mass="48120">MKMIEKILLLLLLLAVTTAARCEAATVRLHATHTDAARGLSKRELLQRMAARSKSRSARLLSGRAVGTRVDPGVYTDGVPDTEYLVHMAIGTPPQRVQLILDTGSDLTWTQCRPCMSCFSQTLPHFDPSGSTTFAVHPCDMPVCRDLPWSSCGEQRWGARTCVYSYAYADRSITTGHVDSDTFTFANADDPIGGASVPGLTFGCGVFNNGVFSSNETGIAGFARGALSLPSQLKVDNFSYCFTTITGTEPSPVLLGVPANFYHNTAGAGGFVQSTALIRSPSSQLNAYYISLKGITVGTTRLPIPESVFALKEDGTGGTIVDSGTGMTTLPEAVYNLLRDAFVAQTTLPVHKPSSSSVSQLCFSMPTREKPDVPRLVLHLEGATLDLPRENYMFEFEEAGGSGSITCLAINSGDDLSIIGNFQQQNMHVLYDLANNMLSFVPAQCNKL</sequence>
<evidence type="ECO:0000259" key="8">
    <source>
        <dbReference type="PROSITE" id="PS51767"/>
    </source>
</evidence>
<keyword evidence="4" id="KW-0378">Hydrolase</keyword>
<evidence type="ECO:0000313" key="10">
    <source>
        <dbReference type="Proteomes" id="UP000032180"/>
    </source>
</evidence>
<keyword evidence="5" id="KW-0325">Glycoprotein</keyword>
<evidence type="ECO:0000256" key="6">
    <source>
        <dbReference type="PIRSR" id="PIRSR601461-1"/>
    </source>
</evidence>
<dbReference type="STRING" id="77586.A0A0D9VTD5"/>
<dbReference type="PRINTS" id="PR00792">
    <property type="entry name" value="PEPSIN"/>
</dbReference>
<evidence type="ECO:0000256" key="3">
    <source>
        <dbReference type="ARBA" id="ARBA00022750"/>
    </source>
</evidence>
<evidence type="ECO:0000256" key="4">
    <source>
        <dbReference type="ARBA" id="ARBA00022801"/>
    </source>
</evidence>
<dbReference type="FunFam" id="2.40.70.10:FF:000064">
    <property type="entry name" value="Eukaryotic aspartyl protease family protein"/>
    <property type="match status" value="1"/>
</dbReference>
<dbReference type="GO" id="GO:0006508">
    <property type="term" value="P:proteolysis"/>
    <property type="evidence" value="ECO:0007669"/>
    <property type="project" value="UniProtKB-KW"/>
</dbReference>
<dbReference type="InterPro" id="IPR032799">
    <property type="entry name" value="TAXi_C"/>
</dbReference>
<dbReference type="HOGENOM" id="CLU_005738_1_0_1"/>
<dbReference type="Proteomes" id="UP000032180">
    <property type="component" value="Chromosome 3"/>
</dbReference>
<dbReference type="SUPFAM" id="SSF50630">
    <property type="entry name" value="Acid proteases"/>
    <property type="match status" value="1"/>
</dbReference>
<dbReference type="InterPro" id="IPR001461">
    <property type="entry name" value="Aspartic_peptidase_A1"/>
</dbReference>
<dbReference type="Gramene" id="LPERR03G13400.1">
    <property type="protein sequence ID" value="LPERR03G13400.1"/>
    <property type="gene ID" value="LPERR03G13400"/>
</dbReference>
<dbReference type="EnsemblPlants" id="LPERR03G13400.1">
    <property type="protein sequence ID" value="LPERR03G13400.1"/>
    <property type="gene ID" value="LPERR03G13400"/>
</dbReference>
<reference evidence="10" key="2">
    <citation type="submission" date="2013-12" db="EMBL/GenBank/DDBJ databases">
        <authorList>
            <person name="Yu Y."/>
            <person name="Lee S."/>
            <person name="de Baynast K."/>
            <person name="Wissotski M."/>
            <person name="Liu L."/>
            <person name="Talag J."/>
            <person name="Goicoechea J."/>
            <person name="Angelova A."/>
            <person name="Jetty R."/>
            <person name="Kudrna D."/>
            <person name="Golser W."/>
            <person name="Rivera L."/>
            <person name="Zhang J."/>
            <person name="Wing R."/>
        </authorList>
    </citation>
    <scope>NUCLEOTIDE SEQUENCE</scope>
</reference>
<dbReference type="CDD" id="cd05476">
    <property type="entry name" value="pepsin_A_like_plant"/>
    <property type="match status" value="1"/>
</dbReference>
<evidence type="ECO:0000256" key="5">
    <source>
        <dbReference type="ARBA" id="ARBA00023180"/>
    </source>
</evidence>
<dbReference type="eggNOG" id="KOG1339">
    <property type="taxonomic scope" value="Eukaryota"/>
</dbReference>
<dbReference type="Gene3D" id="2.40.70.10">
    <property type="entry name" value="Acid Proteases"/>
    <property type="match status" value="2"/>
</dbReference>
<keyword evidence="10" id="KW-1185">Reference proteome</keyword>
<evidence type="ECO:0000256" key="2">
    <source>
        <dbReference type="ARBA" id="ARBA00022670"/>
    </source>
</evidence>
<feature type="active site" evidence="6">
    <location>
        <position position="322"/>
    </location>
</feature>
<dbReference type="PANTHER" id="PTHR47967:SF31">
    <property type="entry name" value="ASPARTYL PROTEASE FAMILY PROTEIN"/>
    <property type="match status" value="1"/>
</dbReference>
<keyword evidence="3" id="KW-0064">Aspartyl protease</keyword>
<dbReference type="AlphaFoldDB" id="A0A0D9VTD5"/>
<dbReference type="Pfam" id="PF14543">
    <property type="entry name" value="TAXi_N"/>
    <property type="match status" value="1"/>
</dbReference>
<dbReference type="FunFam" id="2.40.70.10:FF:000029">
    <property type="entry name" value="Aspartyl protease family protein"/>
    <property type="match status" value="1"/>
</dbReference>
<evidence type="ECO:0000313" key="9">
    <source>
        <dbReference type="EnsemblPlants" id="LPERR03G13400.1"/>
    </source>
</evidence>
<evidence type="ECO:0000256" key="7">
    <source>
        <dbReference type="SAM" id="SignalP"/>
    </source>
</evidence>
<feature type="signal peptide" evidence="7">
    <location>
        <begin position="1"/>
        <end position="19"/>
    </location>
</feature>
<keyword evidence="2" id="KW-0645">Protease</keyword>
<organism evidence="9 10">
    <name type="scientific">Leersia perrieri</name>
    <dbReference type="NCBI Taxonomy" id="77586"/>
    <lineage>
        <taxon>Eukaryota</taxon>
        <taxon>Viridiplantae</taxon>
        <taxon>Streptophyta</taxon>
        <taxon>Embryophyta</taxon>
        <taxon>Tracheophyta</taxon>
        <taxon>Spermatophyta</taxon>
        <taxon>Magnoliopsida</taxon>
        <taxon>Liliopsida</taxon>
        <taxon>Poales</taxon>
        <taxon>Poaceae</taxon>
        <taxon>BOP clade</taxon>
        <taxon>Oryzoideae</taxon>
        <taxon>Oryzeae</taxon>
        <taxon>Oryzinae</taxon>
        <taxon>Leersia</taxon>
    </lineage>
</organism>
<comment type="similarity">
    <text evidence="1">Belongs to the peptidase A1 family.</text>
</comment>
<accession>A0A0D9VTD5</accession>
<reference evidence="9 10" key="1">
    <citation type="submission" date="2012-08" db="EMBL/GenBank/DDBJ databases">
        <title>Oryza genome evolution.</title>
        <authorList>
            <person name="Wing R.A."/>
        </authorList>
    </citation>
    <scope>NUCLEOTIDE SEQUENCE</scope>
</reference>
<dbReference type="PANTHER" id="PTHR47967">
    <property type="entry name" value="OS07G0603500 PROTEIN-RELATED"/>
    <property type="match status" value="1"/>
</dbReference>
<feature type="active site" evidence="6">
    <location>
        <position position="102"/>
    </location>
</feature>
<dbReference type="InterPro" id="IPR051708">
    <property type="entry name" value="Plant_Aspart_Prot_A1"/>
</dbReference>
<feature type="chain" id="PRO_5002348337" description="Peptidase A1 domain-containing protein" evidence="7">
    <location>
        <begin position="20"/>
        <end position="448"/>
    </location>
</feature>
<dbReference type="InterPro" id="IPR034161">
    <property type="entry name" value="Pepsin-like_plant"/>
</dbReference>
<dbReference type="Pfam" id="PF14541">
    <property type="entry name" value="TAXi_C"/>
    <property type="match status" value="1"/>
</dbReference>
<keyword evidence="7" id="KW-0732">Signal</keyword>
<proteinExistence type="inferred from homology"/>
<dbReference type="InterPro" id="IPR033121">
    <property type="entry name" value="PEPTIDASE_A1"/>
</dbReference>
<dbReference type="PROSITE" id="PS51767">
    <property type="entry name" value="PEPTIDASE_A1"/>
    <property type="match status" value="1"/>
</dbReference>
<feature type="domain" description="Peptidase A1" evidence="8">
    <location>
        <begin position="84"/>
        <end position="441"/>
    </location>
</feature>
<reference evidence="9" key="3">
    <citation type="submission" date="2015-04" db="UniProtKB">
        <authorList>
            <consortium name="EnsemblPlants"/>
        </authorList>
    </citation>
    <scope>IDENTIFICATION</scope>
</reference>
<dbReference type="InterPro" id="IPR032861">
    <property type="entry name" value="TAXi_N"/>
</dbReference>
<dbReference type="GO" id="GO:0005576">
    <property type="term" value="C:extracellular region"/>
    <property type="evidence" value="ECO:0007669"/>
    <property type="project" value="TreeGrafter"/>
</dbReference>